<feature type="transmembrane region" description="Helical" evidence="1">
    <location>
        <begin position="71"/>
        <end position="90"/>
    </location>
</feature>
<dbReference type="AlphaFoldDB" id="A0A3N4KFA7"/>
<keyword evidence="1" id="KW-0812">Transmembrane</keyword>
<dbReference type="EMBL" id="ML119154">
    <property type="protein sequence ID" value="RPB09170.1"/>
    <property type="molecule type" value="Genomic_DNA"/>
</dbReference>
<dbReference type="Proteomes" id="UP000277580">
    <property type="component" value="Unassembled WGS sequence"/>
</dbReference>
<dbReference type="OrthoDB" id="10667070at2759"/>
<organism evidence="2 3">
    <name type="scientific">Morchella conica CCBAS932</name>
    <dbReference type="NCBI Taxonomy" id="1392247"/>
    <lineage>
        <taxon>Eukaryota</taxon>
        <taxon>Fungi</taxon>
        <taxon>Dikarya</taxon>
        <taxon>Ascomycota</taxon>
        <taxon>Pezizomycotina</taxon>
        <taxon>Pezizomycetes</taxon>
        <taxon>Pezizales</taxon>
        <taxon>Morchellaceae</taxon>
        <taxon>Morchella</taxon>
    </lineage>
</organism>
<keyword evidence="1" id="KW-0472">Membrane</keyword>
<protein>
    <submittedName>
        <fullName evidence="2">Uncharacterized protein</fullName>
    </submittedName>
</protein>
<feature type="non-terminal residue" evidence="2">
    <location>
        <position position="174"/>
    </location>
</feature>
<evidence type="ECO:0000256" key="1">
    <source>
        <dbReference type="SAM" id="Phobius"/>
    </source>
</evidence>
<reference evidence="2 3" key="1">
    <citation type="journal article" date="2018" name="Nat. Ecol. Evol.">
        <title>Pezizomycetes genomes reveal the molecular basis of ectomycorrhizal truffle lifestyle.</title>
        <authorList>
            <person name="Murat C."/>
            <person name="Payen T."/>
            <person name="Noel B."/>
            <person name="Kuo A."/>
            <person name="Morin E."/>
            <person name="Chen J."/>
            <person name="Kohler A."/>
            <person name="Krizsan K."/>
            <person name="Balestrini R."/>
            <person name="Da Silva C."/>
            <person name="Montanini B."/>
            <person name="Hainaut M."/>
            <person name="Levati E."/>
            <person name="Barry K.W."/>
            <person name="Belfiori B."/>
            <person name="Cichocki N."/>
            <person name="Clum A."/>
            <person name="Dockter R.B."/>
            <person name="Fauchery L."/>
            <person name="Guy J."/>
            <person name="Iotti M."/>
            <person name="Le Tacon F."/>
            <person name="Lindquist E.A."/>
            <person name="Lipzen A."/>
            <person name="Malagnac F."/>
            <person name="Mello A."/>
            <person name="Molinier V."/>
            <person name="Miyauchi S."/>
            <person name="Poulain J."/>
            <person name="Riccioni C."/>
            <person name="Rubini A."/>
            <person name="Sitrit Y."/>
            <person name="Splivallo R."/>
            <person name="Traeger S."/>
            <person name="Wang M."/>
            <person name="Zifcakova L."/>
            <person name="Wipf D."/>
            <person name="Zambonelli A."/>
            <person name="Paolocci F."/>
            <person name="Nowrousian M."/>
            <person name="Ottonello S."/>
            <person name="Baldrian P."/>
            <person name="Spatafora J.W."/>
            <person name="Henrissat B."/>
            <person name="Nagy L.G."/>
            <person name="Aury J.M."/>
            <person name="Wincker P."/>
            <person name="Grigoriev I.V."/>
            <person name="Bonfante P."/>
            <person name="Martin F.M."/>
        </authorList>
    </citation>
    <scope>NUCLEOTIDE SEQUENCE [LARGE SCALE GENOMIC DNA]</scope>
    <source>
        <strain evidence="2 3">CCBAS932</strain>
    </source>
</reference>
<proteinExistence type="predicted"/>
<accession>A0A3N4KFA7</accession>
<dbReference type="InParanoid" id="A0A3N4KFA7"/>
<evidence type="ECO:0000313" key="3">
    <source>
        <dbReference type="Proteomes" id="UP000277580"/>
    </source>
</evidence>
<name>A0A3N4KFA7_9PEZI</name>
<keyword evidence="1" id="KW-1133">Transmembrane helix</keyword>
<keyword evidence="3" id="KW-1185">Reference proteome</keyword>
<gene>
    <name evidence="2" type="ORF">P167DRAFT_538653</name>
</gene>
<sequence length="174" mass="18156">MAAAVRQRAQADATQRENAVRLRAARQNRRVLALAPAQVSVAVEAPIPILWSARKAPRSGRAHTWNPRTLVRMLSAFAVAMVAGLWVFGISGQATALVSDLVPESLSAVMGTTVSATLYSVCEKVSVCGRGGDGDLGRASHAIPNGLSSPSSVCFSCVQELLLFPASAGEITGD</sequence>
<feature type="transmembrane region" description="Helical" evidence="1">
    <location>
        <begin position="31"/>
        <end position="51"/>
    </location>
</feature>
<evidence type="ECO:0000313" key="2">
    <source>
        <dbReference type="EMBL" id="RPB09170.1"/>
    </source>
</evidence>